<dbReference type="InterPro" id="IPR000150">
    <property type="entry name" value="Cof"/>
</dbReference>
<dbReference type="EC" id="3.1.3.-" evidence="1"/>
<dbReference type="PROSITE" id="PS01228">
    <property type="entry name" value="COF_1"/>
    <property type="match status" value="1"/>
</dbReference>
<organism evidence="1 2">
    <name type="scientific">Thalassobellus suaedae</name>
    <dbReference type="NCBI Taxonomy" id="3074124"/>
    <lineage>
        <taxon>Bacteria</taxon>
        <taxon>Pseudomonadati</taxon>
        <taxon>Bacteroidota</taxon>
        <taxon>Flavobacteriia</taxon>
        <taxon>Flavobacteriales</taxon>
        <taxon>Flavobacteriaceae</taxon>
        <taxon>Thalassobellus</taxon>
    </lineage>
</organism>
<sequence>MDFSKVKLVVSDMDGTLLNTNSEVSNRFFIQFEKLKQRNIHFVAASGRQYQSILEKLDTIKHDISIIAENGGIMQHNNETNILLQLSTEDVLKTIKTLRNIEGCYIVLCGRKSAYIETNDADFISKFSKYYAEYKIVEDLTRVTNDDFLKIAVYHFESSETYIYPHLKALSNQLQIIVSGQNWLDISHANANKGYALNMIQEKMGIHKNETMVFGDYNNDLEMLKLAHFSYAMENAHPDVKKIASFETKSNSEEGVETILDQLLERLYI</sequence>
<dbReference type="InterPro" id="IPR036412">
    <property type="entry name" value="HAD-like_sf"/>
</dbReference>
<dbReference type="EMBL" id="CP134537">
    <property type="protein sequence ID" value="WNH08290.1"/>
    <property type="molecule type" value="Genomic_DNA"/>
</dbReference>
<dbReference type="NCBIfam" id="TIGR01484">
    <property type="entry name" value="HAD-SF-IIB"/>
    <property type="match status" value="1"/>
</dbReference>
<gene>
    <name evidence="1" type="ORF">RHP51_14240</name>
</gene>
<dbReference type="CDD" id="cd07518">
    <property type="entry name" value="HAD_YbiV-Like"/>
    <property type="match status" value="1"/>
</dbReference>
<proteinExistence type="predicted"/>
<dbReference type="SFLD" id="SFLDG01140">
    <property type="entry name" value="C2.B:_Phosphomannomutase_and_P"/>
    <property type="match status" value="1"/>
</dbReference>
<reference evidence="1 2" key="1">
    <citation type="submission" date="2023-09" db="EMBL/GenBank/DDBJ databases">
        <title>Thalassobella suaedae gen. nov., sp. nov., a marine bacterium of the family Flavobacteriaceae isolated from a halophyte Suaeda japonica.</title>
        <authorList>
            <person name="Lee S.Y."/>
            <person name="Hwang C.Y."/>
        </authorList>
    </citation>
    <scope>NUCLEOTIDE SEQUENCE [LARGE SCALE GENOMIC DNA]</scope>
    <source>
        <strain evidence="1 2">HL-DH14</strain>
    </source>
</reference>
<dbReference type="Gene3D" id="3.30.1240.10">
    <property type="match status" value="1"/>
</dbReference>
<dbReference type="Pfam" id="PF08282">
    <property type="entry name" value="Hydrolase_3"/>
    <property type="match status" value="1"/>
</dbReference>
<name>A0ABY9XQU3_9FLAO</name>
<protein>
    <submittedName>
        <fullName evidence="1">HAD family hydrolase</fullName>
        <ecNumber evidence="1">3.1.3.-</ecNumber>
    </submittedName>
</protein>
<dbReference type="NCBIfam" id="TIGR00099">
    <property type="entry name" value="Cof-subfamily"/>
    <property type="match status" value="1"/>
</dbReference>
<accession>A0ABY9XQU3</accession>
<dbReference type="SFLD" id="SFLDG01144">
    <property type="entry name" value="C2.B.4:_PGP_Like"/>
    <property type="match status" value="1"/>
</dbReference>
<dbReference type="GO" id="GO:0016787">
    <property type="term" value="F:hydrolase activity"/>
    <property type="evidence" value="ECO:0007669"/>
    <property type="project" value="UniProtKB-KW"/>
</dbReference>
<dbReference type="InterPro" id="IPR023214">
    <property type="entry name" value="HAD_sf"/>
</dbReference>
<dbReference type="Proteomes" id="UP001302806">
    <property type="component" value="Chromosome"/>
</dbReference>
<dbReference type="InterPro" id="IPR006379">
    <property type="entry name" value="HAD-SF_hydro_IIB"/>
</dbReference>
<dbReference type="Gene3D" id="3.40.50.1000">
    <property type="entry name" value="HAD superfamily/HAD-like"/>
    <property type="match status" value="1"/>
</dbReference>
<dbReference type="SUPFAM" id="SSF56784">
    <property type="entry name" value="HAD-like"/>
    <property type="match status" value="1"/>
</dbReference>
<evidence type="ECO:0000313" key="1">
    <source>
        <dbReference type="EMBL" id="WNH08290.1"/>
    </source>
</evidence>
<dbReference type="RefSeq" id="WP_415864996.1">
    <property type="nucleotide sequence ID" value="NZ_CP134537.1"/>
</dbReference>
<keyword evidence="1" id="KW-0378">Hydrolase</keyword>
<evidence type="ECO:0000313" key="2">
    <source>
        <dbReference type="Proteomes" id="UP001302806"/>
    </source>
</evidence>
<dbReference type="SFLD" id="SFLDS00003">
    <property type="entry name" value="Haloacid_Dehalogenase"/>
    <property type="match status" value="1"/>
</dbReference>
<dbReference type="PANTHER" id="PTHR10000">
    <property type="entry name" value="PHOSPHOSERINE PHOSPHATASE"/>
    <property type="match status" value="1"/>
</dbReference>
<dbReference type="PANTHER" id="PTHR10000:SF8">
    <property type="entry name" value="HAD SUPERFAMILY HYDROLASE-LIKE, TYPE 3"/>
    <property type="match status" value="1"/>
</dbReference>